<dbReference type="Pfam" id="PF14384">
    <property type="entry name" value="BrnA_antitoxin"/>
    <property type="match status" value="1"/>
</dbReference>
<gene>
    <name evidence="1" type="ORF">GAK30_03302</name>
</gene>
<evidence type="ECO:0000313" key="2">
    <source>
        <dbReference type="Proteomes" id="UP000461670"/>
    </source>
</evidence>
<name>A0A7V8FLD4_9BURK</name>
<accession>A0A7V8FLD4</accession>
<proteinExistence type="predicted"/>
<dbReference type="InterPro" id="IPR025528">
    <property type="entry name" value="BrnA_antitoxin"/>
</dbReference>
<organism evidence="1 2">
    <name type="scientific">Paracidovorax wautersii</name>
    <dbReference type="NCBI Taxonomy" id="1177982"/>
    <lineage>
        <taxon>Bacteria</taxon>
        <taxon>Pseudomonadati</taxon>
        <taxon>Pseudomonadota</taxon>
        <taxon>Betaproteobacteria</taxon>
        <taxon>Burkholderiales</taxon>
        <taxon>Comamonadaceae</taxon>
        <taxon>Paracidovorax</taxon>
    </lineage>
</organism>
<protein>
    <recommendedName>
        <fullName evidence="3">BrnA antitoxin of type II toxin-antitoxin system</fullName>
    </recommendedName>
</protein>
<dbReference type="AlphaFoldDB" id="A0A7V8FLD4"/>
<comment type="caution">
    <text evidence="1">The sequence shown here is derived from an EMBL/GenBank/DDBJ whole genome shotgun (WGS) entry which is preliminary data.</text>
</comment>
<dbReference type="EMBL" id="WNDQ01000064">
    <property type="protein sequence ID" value="KAF1019103.1"/>
    <property type="molecule type" value="Genomic_DNA"/>
</dbReference>
<evidence type="ECO:0008006" key="3">
    <source>
        <dbReference type="Google" id="ProtNLM"/>
    </source>
</evidence>
<dbReference type="Proteomes" id="UP000461670">
    <property type="component" value="Unassembled WGS sequence"/>
</dbReference>
<sequence length="88" mass="10090">MTKRPNPTLVDDASPEWTEADFKQAKRLHEMPAEFQQTIRRARGPQKAPTKIPVTIRLSPDVVEKFKASGPGWQTRVDVVLREWLATH</sequence>
<evidence type="ECO:0000313" key="1">
    <source>
        <dbReference type="EMBL" id="KAF1019103.1"/>
    </source>
</evidence>
<reference evidence="2" key="1">
    <citation type="journal article" date="2020" name="MBio">
        <title>Horizontal gene transfer to a defensive symbiont with a reduced genome amongst a multipartite beetle microbiome.</title>
        <authorList>
            <person name="Waterworth S.C."/>
            <person name="Florez L.V."/>
            <person name="Rees E.R."/>
            <person name="Hertweck C."/>
            <person name="Kaltenpoth M."/>
            <person name="Kwan J.C."/>
        </authorList>
    </citation>
    <scope>NUCLEOTIDE SEQUENCE [LARGE SCALE GENOMIC DNA]</scope>
</reference>